<evidence type="ECO:0000256" key="1">
    <source>
        <dbReference type="SAM" id="MobiDB-lite"/>
    </source>
</evidence>
<feature type="transmembrane region" description="Helical" evidence="2">
    <location>
        <begin position="204"/>
        <end position="222"/>
    </location>
</feature>
<feature type="transmembrane region" description="Helical" evidence="2">
    <location>
        <begin position="40"/>
        <end position="57"/>
    </location>
</feature>
<name>A0ABD3MK88_9STRA</name>
<dbReference type="AlphaFoldDB" id="A0ABD3MK88"/>
<feature type="transmembrane region" description="Helical" evidence="2">
    <location>
        <begin position="165"/>
        <end position="184"/>
    </location>
</feature>
<feature type="region of interest" description="Disordered" evidence="1">
    <location>
        <begin position="262"/>
        <end position="313"/>
    </location>
</feature>
<evidence type="ECO:0000313" key="4">
    <source>
        <dbReference type="Proteomes" id="UP001530293"/>
    </source>
</evidence>
<keyword evidence="4" id="KW-1185">Reference proteome</keyword>
<gene>
    <name evidence="3" type="ORF">ACHAWU_004125</name>
</gene>
<proteinExistence type="predicted"/>
<accession>A0ABD3MK88</accession>
<feature type="transmembrane region" description="Helical" evidence="2">
    <location>
        <begin position="121"/>
        <end position="144"/>
    </location>
</feature>
<keyword evidence="2" id="KW-1133">Transmembrane helix</keyword>
<keyword evidence="2" id="KW-0472">Membrane</keyword>
<evidence type="ECO:0000256" key="2">
    <source>
        <dbReference type="SAM" id="Phobius"/>
    </source>
</evidence>
<comment type="caution">
    <text evidence="3">The sequence shown here is derived from an EMBL/GenBank/DDBJ whole genome shotgun (WGS) entry which is preliminary data.</text>
</comment>
<keyword evidence="2" id="KW-0812">Transmembrane</keyword>
<feature type="transmembrane region" description="Helical" evidence="2">
    <location>
        <begin position="12"/>
        <end position="28"/>
    </location>
</feature>
<sequence>MQVLGTKLLLEVMGAAGAIWGAADILFLRDTSIGNERIRPLAMFVGVVFFIRYWWAIKHWWSHQHDYLPIKVHHRRTHRLSFFQIHSSKFVLHVLGGAGAIWGCAEAATLRNADNALGWRIAAMSVGTVFLIRWVFQILAYCLYMSSLWSDPSSMYMTIVRWCEAFIVKLILEVFGAVGAVWGFSDIVTLRTSETNDVWRPISIVVGVIFLMRWILYLIGFIKSGGSSAADQAKGDDSLSDDVNDIERNDLEFEVTDSQHWDVISSAKSTTPTERDTSSVESEEPPQPPQSLTPKPTKVSTPQKRYTKQYTVP</sequence>
<evidence type="ECO:0000313" key="3">
    <source>
        <dbReference type="EMBL" id="KAL3764313.1"/>
    </source>
</evidence>
<dbReference type="Proteomes" id="UP001530293">
    <property type="component" value="Unassembled WGS sequence"/>
</dbReference>
<dbReference type="EMBL" id="JALLBG020000108">
    <property type="protein sequence ID" value="KAL3764313.1"/>
    <property type="molecule type" value="Genomic_DNA"/>
</dbReference>
<protein>
    <submittedName>
        <fullName evidence="3">Uncharacterized protein</fullName>
    </submittedName>
</protein>
<organism evidence="3 4">
    <name type="scientific">Discostella pseudostelligera</name>
    <dbReference type="NCBI Taxonomy" id="259834"/>
    <lineage>
        <taxon>Eukaryota</taxon>
        <taxon>Sar</taxon>
        <taxon>Stramenopiles</taxon>
        <taxon>Ochrophyta</taxon>
        <taxon>Bacillariophyta</taxon>
        <taxon>Coscinodiscophyceae</taxon>
        <taxon>Thalassiosirophycidae</taxon>
        <taxon>Stephanodiscales</taxon>
        <taxon>Stephanodiscaceae</taxon>
        <taxon>Discostella</taxon>
    </lineage>
</organism>
<feature type="compositionally biased region" description="Polar residues" evidence="1">
    <location>
        <begin position="299"/>
        <end position="313"/>
    </location>
</feature>
<reference evidence="3 4" key="1">
    <citation type="submission" date="2024-10" db="EMBL/GenBank/DDBJ databases">
        <title>Updated reference genomes for cyclostephanoid diatoms.</title>
        <authorList>
            <person name="Roberts W.R."/>
            <person name="Alverson A.J."/>
        </authorList>
    </citation>
    <scope>NUCLEOTIDE SEQUENCE [LARGE SCALE GENOMIC DNA]</scope>
    <source>
        <strain evidence="3 4">AJA232-27</strain>
    </source>
</reference>